<dbReference type="Proteomes" id="UP000005959">
    <property type="component" value="Unassembled WGS sequence"/>
</dbReference>
<sequence>MTVKIMSQIKYVTVKMLMMAHMLLTPNMLASIASDRLNANMMSQEAILSGIISPETLYDSR</sequence>
<name>G9Y7E5_HAFAL</name>
<evidence type="ECO:0000256" key="1">
    <source>
        <dbReference type="SAM" id="SignalP"/>
    </source>
</evidence>
<proteinExistence type="predicted"/>
<feature type="chain" id="PRO_5003529081" evidence="1">
    <location>
        <begin position="31"/>
        <end position="61"/>
    </location>
</feature>
<comment type="caution">
    <text evidence="2">The sequence shown here is derived from an EMBL/GenBank/DDBJ whole genome shotgun (WGS) entry which is preliminary data.</text>
</comment>
<dbReference type="HOGENOM" id="CLU_2916108_0_0_6"/>
<accession>G9Y7E5</accession>
<protein>
    <submittedName>
        <fullName evidence="2">Uncharacterized protein</fullName>
    </submittedName>
</protein>
<gene>
    <name evidence="2" type="ORF">HMPREF0454_02405</name>
</gene>
<reference evidence="2 3" key="1">
    <citation type="submission" date="2011-08" db="EMBL/GenBank/DDBJ databases">
        <authorList>
            <person name="Weinstock G."/>
            <person name="Sodergren E."/>
            <person name="Clifton S."/>
            <person name="Fulton L."/>
            <person name="Fulton B."/>
            <person name="Courtney L."/>
            <person name="Fronick C."/>
            <person name="Harrison M."/>
            <person name="Strong C."/>
            <person name="Farmer C."/>
            <person name="Delahaunty K."/>
            <person name="Markovic C."/>
            <person name="Hall O."/>
            <person name="Minx P."/>
            <person name="Tomlinson C."/>
            <person name="Mitreva M."/>
            <person name="Hou S."/>
            <person name="Chen J."/>
            <person name="Wollam A."/>
            <person name="Pepin K.H."/>
            <person name="Johnson M."/>
            <person name="Bhonagiri V."/>
            <person name="Zhang X."/>
            <person name="Suruliraj S."/>
            <person name="Warren W."/>
            <person name="Chinwalla A."/>
            <person name="Mardis E.R."/>
            <person name="Wilson R.K."/>
        </authorList>
    </citation>
    <scope>NUCLEOTIDE SEQUENCE [LARGE SCALE GENOMIC DNA]</scope>
    <source>
        <strain evidence="2 3">ATCC 51873</strain>
    </source>
</reference>
<evidence type="ECO:0000313" key="2">
    <source>
        <dbReference type="EMBL" id="EHM42041.1"/>
    </source>
</evidence>
<evidence type="ECO:0000313" key="3">
    <source>
        <dbReference type="Proteomes" id="UP000005959"/>
    </source>
</evidence>
<keyword evidence="1" id="KW-0732">Signal</keyword>
<dbReference type="AlphaFoldDB" id="G9Y7E5"/>
<organism evidence="2 3">
    <name type="scientific">Hafnia alvei ATCC 51873</name>
    <dbReference type="NCBI Taxonomy" id="1002364"/>
    <lineage>
        <taxon>Bacteria</taxon>
        <taxon>Pseudomonadati</taxon>
        <taxon>Pseudomonadota</taxon>
        <taxon>Gammaproteobacteria</taxon>
        <taxon>Enterobacterales</taxon>
        <taxon>Hafniaceae</taxon>
        <taxon>Hafnia</taxon>
    </lineage>
</organism>
<dbReference type="EMBL" id="AGCI01000059">
    <property type="protein sequence ID" value="EHM42041.1"/>
    <property type="molecule type" value="Genomic_DNA"/>
</dbReference>
<feature type="signal peptide" evidence="1">
    <location>
        <begin position="1"/>
        <end position="30"/>
    </location>
</feature>